<evidence type="ECO:0000256" key="1">
    <source>
        <dbReference type="ARBA" id="ARBA00005582"/>
    </source>
</evidence>
<proteinExistence type="inferred from homology"/>
<dbReference type="InterPro" id="IPR000086">
    <property type="entry name" value="NUDIX_hydrolase_dom"/>
</dbReference>
<dbReference type="InterPro" id="IPR040618">
    <property type="entry name" value="Pre-Nudix"/>
</dbReference>
<dbReference type="PROSITE" id="PS00893">
    <property type="entry name" value="NUDIX_BOX"/>
    <property type="match status" value="1"/>
</dbReference>
<comment type="similarity">
    <text evidence="1 3">Belongs to the Nudix hydrolase family.</text>
</comment>
<keyword evidence="2 3" id="KW-0378">Hydrolase</keyword>
<dbReference type="Pfam" id="PF00293">
    <property type="entry name" value="NUDIX"/>
    <property type="match status" value="1"/>
</dbReference>
<dbReference type="Pfam" id="PF18290">
    <property type="entry name" value="Nudix_hydro"/>
    <property type="match status" value="1"/>
</dbReference>
<keyword evidence="6" id="KW-1185">Reference proteome</keyword>
<evidence type="ECO:0000313" key="6">
    <source>
        <dbReference type="Proteomes" id="UP001642520"/>
    </source>
</evidence>
<feature type="domain" description="Nudix hydrolase" evidence="4">
    <location>
        <begin position="182"/>
        <end position="313"/>
    </location>
</feature>
<dbReference type="EMBL" id="CAXAJV020001286">
    <property type="protein sequence ID" value="CAL7936009.1"/>
    <property type="molecule type" value="Genomic_DNA"/>
</dbReference>
<dbReference type="InterPro" id="IPR020084">
    <property type="entry name" value="NUDIX_hydrolase_CS"/>
</dbReference>
<organism evidence="5 6">
    <name type="scientific">Xylocopa violacea</name>
    <name type="common">Violet carpenter bee</name>
    <name type="synonym">Apis violacea</name>
    <dbReference type="NCBI Taxonomy" id="135666"/>
    <lineage>
        <taxon>Eukaryota</taxon>
        <taxon>Metazoa</taxon>
        <taxon>Ecdysozoa</taxon>
        <taxon>Arthropoda</taxon>
        <taxon>Hexapoda</taxon>
        <taxon>Insecta</taxon>
        <taxon>Pterygota</taxon>
        <taxon>Neoptera</taxon>
        <taxon>Endopterygota</taxon>
        <taxon>Hymenoptera</taxon>
        <taxon>Apocrita</taxon>
        <taxon>Aculeata</taxon>
        <taxon>Apoidea</taxon>
        <taxon>Anthophila</taxon>
        <taxon>Apidae</taxon>
        <taxon>Xylocopa</taxon>
        <taxon>Xylocopa</taxon>
    </lineage>
</organism>
<dbReference type="PRINTS" id="PR01356">
    <property type="entry name" value="GFGPROTEIN"/>
</dbReference>
<dbReference type="InterPro" id="IPR003293">
    <property type="entry name" value="Nudix_hydrolase6-like"/>
</dbReference>
<dbReference type="CDD" id="cd04670">
    <property type="entry name" value="NUDIX_ASFGF2_Nudt6"/>
    <property type="match status" value="1"/>
</dbReference>
<dbReference type="Proteomes" id="UP001642520">
    <property type="component" value="Unassembled WGS sequence"/>
</dbReference>
<dbReference type="PRINTS" id="PR00502">
    <property type="entry name" value="NUDIXFAMILY"/>
</dbReference>
<gene>
    <name evidence="5" type="ORF">XYLVIOL_LOCUS1941</name>
</gene>
<evidence type="ECO:0000256" key="3">
    <source>
        <dbReference type="RuleBase" id="RU003476"/>
    </source>
</evidence>
<dbReference type="PROSITE" id="PS51462">
    <property type="entry name" value="NUDIX"/>
    <property type="match status" value="1"/>
</dbReference>
<comment type="caution">
    <text evidence="5">The sequence shown here is derived from an EMBL/GenBank/DDBJ whole genome shotgun (WGS) entry which is preliminary data.</text>
</comment>
<protein>
    <recommendedName>
        <fullName evidence="4">Nudix hydrolase domain-containing protein</fullName>
    </recommendedName>
</protein>
<dbReference type="Gene3D" id="3.40.630.30">
    <property type="match status" value="1"/>
</dbReference>
<dbReference type="SUPFAM" id="SSF55811">
    <property type="entry name" value="Nudix"/>
    <property type="match status" value="1"/>
</dbReference>
<reference evidence="5 6" key="1">
    <citation type="submission" date="2024-08" db="EMBL/GenBank/DDBJ databases">
        <authorList>
            <person name="Will J Nash"/>
            <person name="Angela Man"/>
            <person name="Seanna McTaggart"/>
            <person name="Kendall Baker"/>
            <person name="Tom Barker"/>
            <person name="Leah Catchpole"/>
            <person name="Alex Durrant"/>
            <person name="Karim Gharbi"/>
            <person name="Naomi Irish"/>
            <person name="Gemy Kaithakottil"/>
            <person name="Debby Ku"/>
            <person name="Aaliyah Providence"/>
            <person name="Felix Shaw"/>
            <person name="David Swarbreck"/>
            <person name="Chris Watkins"/>
            <person name="Ann M. McCartney"/>
            <person name="Giulio Formenti"/>
            <person name="Alice Mouton"/>
            <person name="Noel Vella"/>
            <person name="Bjorn M von Reumont"/>
            <person name="Adriana Vella"/>
            <person name="Wilfried Haerty"/>
        </authorList>
    </citation>
    <scope>NUCLEOTIDE SEQUENCE [LARGE SCALE GENOMIC DNA]</scope>
</reference>
<sequence length="345" mass="40573">MLRKDFQQCLFLVVRHDCKILRWKVFENVYRLYRFVDVLMYSTATSKLCYVTTVLKRQSLLPKYRTVIFPVLCRKEHCTNYFVIMASKCFKGHNDHYNGVTIDSNEESCPYEEFADRLTASLQHWISNKKRTVWFRVFLSHSEWVPILVKEGFKFHHAKQEYVMLYRWLVVGEECNVPHYAHTNLGVGGFVYNEKTKEVLVIKEKYVSLAARWKLPGGYVEPGEDLEEAVKREVLEETGVQTSFKCIIGFRHTHDYAFGCSDIYMVAYLSPVDCGIKKCEKEISECKWMKVSDYLEHSEVHENNKLIVRKMLEFFNHKMGIAVQHEIHSITNKPICIYSISKINA</sequence>
<evidence type="ECO:0000259" key="4">
    <source>
        <dbReference type="PROSITE" id="PS51462"/>
    </source>
</evidence>
<dbReference type="Gene3D" id="3.90.79.10">
    <property type="entry name" value="Nucleoside Triphosphate Pyrophosphohydrolase"/>
    <property type="match status" value="1"/>
</dbReference>
<name>A0ABP1N4V3_XYLVO</name>
<accession>A0ABP1N4V3</accession>
<dbReference type="InterPro" id="IPR015797">
    <property type="entry name" value="NUDIX_hydrolase-like_dom_sf"/>
</dbReference>
<evidence type="ECO:0000256" key="2">
    <source>
        <dbReference type="ARBA" id="ARBA00022801"/>
    </source>
</evidence>
<evidence type="ECO:0000313" key="5">
    <source>
        <dbReference type="EMBL" id="CAL7936009.1"/>
    </source>
</evidence>
<dbReference type="PANTHER" id="PTHR13994">
    <property type="entry name" value="NUDIX HYDROLASE RELATED"/>
    <property type="match status" value="1"/>
</dbReference>
<dbReference type="InterPro" id="IPR020476">
    <property type="entry name" value="Nudix_hydrolase"/>
</dbReference>
<dbReference type="PANTHER" id="PTHR13994:SF13">
    <property type="entry name" value="FI03680P"/>
    <property type="match status" value="1"/>
</dbReference>